<organism evidence="1 2">
    <name type="scientific">Pycnococcus provasolii</name>
    <dbReference type="NCBI Taxonomy" id="41880"/>
    <lineage>
        <taxon>Eukaryota</taxon>
        <taxon>Viridiplantae</taxon>
        <taxon>Chlorophyta</taxon>
        <taxon>Pseudoscourfieldiophyceae</taxon>
        <taxon>Pseudoscourfieldiales</taxon>
        <taxon>Pycnococcaceae</taxon>
        <taxon>Pycnococcus</taxon>
    </lineage>
</organism>
<reference evidence="1" key="1">
    <citation type="submission" date="2020-10" db="EMBL/GenBank/DDBJ databases">
        <title>Unveiling of a novel bifunctional photoreceptor, Dualchrome1, isolated from a cosmopolitan green alga.</title>
        <authorList>
            <person name="Suzuki S."/>
            <person name="Kawachi M."/>
        </authorList>
    </citation>
    <scope>NUCLEOTIDE SEQUENCE</scope>
    <source>
        <strain evidence="1">NIES 2893</strain>
    </source>
</reference>
<gene>
    <name evidence="1" type="ORF">PPROV_000644800</name>
</gene>
<sequence>MPPAHHPSRITDKGTRLLALSDVCRRPLTAHWAGDLVPGNPILDERSARFFDAVMMVLRILRRAHIDDDGTVVAGVVAQKDVQPARVEHVRGTGLSAIVSCGTMLSHTLYNSSGGGGGGKA</sequence>
<dbReference type="Proteomes" id="UP000660262">
    <property type="component" value="Unassembled WGS sequence"/>
</dbReference>
<evidence type="ECO:0000313" key="1">
    <source>
        <dbReference type="EMBL" id="GHP07706.1"/>
    </source>
</evidence>
<keyword evidence="2" id="KW-1185">Reference proteome</keyword>
<dbReference type="AlphaFoldDB" id="A0A830HK06"/>
<protein>
    <submittedName>
        <fullName evidence="1">Uncharacterized protein</fullName>
    </submittedName>
</protein>
<dbReference type="EMBL" id="BNJQ01000017">
    <property type="protein sequence ID" value="GHP07706.1"/>
    <property type="molecule type" value="Genomic_DNA"/>
</dbReference>
<accession>A0A830HK06</accession>
<comment type="caution">
    <text evidence="1">The sequence shown here is derived from an EMBL/GenBank/DDBJ whole genome shotgun (WGS) entry which is preliminary data.</text>
</comment>
<name>A0A830HK06_9CHLO</name>
<proteinExistence type="predicted"/>
<evidence type="ECO:0000313" key="2">
    <source>
        <dbReference type="Proteomes" id="UP000660262"/>
    </source>
</evidence>